<feature type="chain" id="PRO_5011783805" evidence="1">
    <location>
        <begin position="24"/>
        <end position="277"/>
    </location>
</feature>
<dbReference type="InParanoid" id="A0A1H9MDU0"/>
<protein>
    <submittedName>
        <fullName evidence="3">SH3 domain-containing protein</fullName>
    </submittedName>
</protein>
<feature type="domain" description="SH3b" evidence="2">
    <location>
        <begin position="45"/>
        <end position="123"/>
    </location>
</feature>
<dbReference type="PROSITE" id="PS51257">
    <property type="entry name" value="PROKAR_LIPOPROTEIN"/>
    <property type="match status" value="1"/>
</dbReference>
<accession>A0A1H9MDU0</accession>
<reference evidence="4" key="1">
    <citation type="submission" date="2016-10" db="EMBL/GenBank/DDBJ databases">
        <authorList>
            <person name="Varghese N."/>
            <person name="Submissions S."/>
        </authorList>
    </citation>
    <scope>NUCLEOTIDE SEQUENCE [LARGE SCALE GENOMIC DNA]</scope>
    <source>
        <strain evidence="4">DSM 24740</strain>
    </source>
</reference>
<dbReference type="InterPro" id="IPR003646">
    <property type="entry name" value="SH3-like_bac-type"/>
</dbReference>
<sequence length="277" mass="30791">MPFFRAFVLCLTAALLFSCGAEAENSDQTEEREAPTLPVPEAPAPELLYAWVDALNLRAEPKTGSASVTKVNSGDALTYLGESTKATEKIELRGVVYDEPWMKVTAPDGKSGWVFGGAVKRAGETKGTEKQIKGVINIPHFGRYDLRVWAKETETMEEAGDAEVMTTLYSSGSWLMKITRTGVGEYGYGLTYRLIGPNNETLKVRDLVWASDAENGHELTEKVYDFEAEPAVMYVRSEVYEKHFMQLKYAPETVKGEFIATPMSPAEVEEALQMYRN</sequence>
<dbReference type="AlphaFoldDB" id="A0A1H9MDU0"/>
<dbReference type="OrthoDB" id="1418530at2"/>
<dbReference type="EMBL" id="FOFB01000028">
    <property type="protein sequence ID" value="SER21858.1"/>
    <property type="molecule type" value="Genomic_DNA"/>
</dbReference>
<keyword evidence="1" id="KW-0732">Signal</keyword>
<dbReference type="Gene3D" id="2.30.30.40">
    <property type="entry name" value="SH3 Domains"/>
    <property type="match status" value="1"/>
</dbReference>
<dbReference type="PROSITE" id="PS51781">
    <property type="entry name" value="SH3B"/>
    <property type="match status" value="1"/>
</dbReference>
<evidence type="ECO:0000313" key="4">
    <source>
        <dbReference type="Proteomes" id="UP000199021"/>
    </source>
</evidence>
<keyword evidence="4" id="KW-1185">Reference proteome</keyword>
<dbReference type="Proteomes" id="UP000199021">
    <property type="component" value="Unassembled WGS sequence"/>
</dbReference>
<evidence type="ECO:0000259" key="2">
    <source>
        <dbReference type="PROSITE" id="PS51781"/>
    </source>
</evidence>
<feature type="signal peptide" evidence="1">
    <location>
        <begin position="1"/>
        <end position="23"/>
    </location>
</feature>
<proteinExistence type="predicted"/>
<dbReference type="Pfam" id="PF08239">
    <property type="entry name" value="SH3_3"/>
    <property type="match status" value="1"/>
</dbReference>
<organism evidence="3 4">
    <name type="scientific">Neolewinella agarilytica</name>
    <dbReference type="NCBI Taxonomy" id="478744"/>
    <lineage>
        <taxon>Bacteria</taxon>
        <taxon>Pseudomonadati</taxon>
        <taxon>Bacteroidota</taxon>
        <taxon>Saprospiria</taxon>
        <taxon>Saprospirales</taxon>
        <taxon>Lewinellaceae</taxon>
        <taxon>Neolewinella</taxon>
    </lineage>
</organism>
<evidence type="ECO:0000313" key="3">
    <source>
        <dbReference type="EMBL" id="SER21858.1"/>
    </source>
</evidence>
<dbReference type="STRING" id="478744.SAMN05444359_12870"/>
<dbReference type="RefSeq" id="WP_090172247.1">
    <property type="nucleotide sequence ID" value="NZ_FOFB01000028.1"/>
</dbReference>
<name>A0A1H9MDU0_9BACT</name>
<evidence type="ECO:0000256" key="1">
    <source>
        <dbReference type="SAM" id="SignalP"/>
    </source>
</evidence>
<gene>
    <name evidence="3" type="ORF">SAMN05444359_12870</name>
</gene>